<accession>A0ACA8DTP7</accession>
<organism evidence="1 2">
    <name type="scientific">Pseudoalteromonas agarivorans DSM 14585</name>
    <dbReference type="NCBI Taxonomy" id="1312369"/>
    <lineage>
        <taxon>Bacteria</taxon>
        <taxon>Pseudomonadati</taxon>
        <taxon>Pseudomonadota</taxon>
        <taxon>Gammaproteobacteria</taxon>
        <taxon>Alteromonadales</taxon>
        <taxon>Pseudoalteromonadaceae</taxon>
        <taxon>Pseudoalteromonas</taxon>
    </lineage>
</organism>
<sequence length="955" mass="108605">MKQQKNLTDEQVSRWVNYFLGKPELFLSVPLSNDKHSPWKVNIHTTFLSNEAGITLSEANGRRALTLPILEKMSESKIVIKEVSSRENTYRQKILFWYSMLSLEEKMQLPRTVSNKNNICFKSLGEEQKSWDSLALQYEWIGKTVDEIHEALHKIGIIDAGFKTFGGRKKKVIDAETIISQWVSKMLNDENALWDLPVSLAENSLEVYVSASYIQSVLGMSYSIACKHRTLTAPLVEAMVKNKILVDSKNPEDLAGLDLRRQLLRWYRHLSKVEKLALPIFGNIVSLNKMPAEKRPIRASAIKYNSVKSAWSLIHEDLAKLGVINTNYKSVAEKVNLSKAAQKSKGETLEERFGRLEKTRLEKVTDFINPSPQEPFIQVEQLFALQRKTIASKSGKNNYVTSCNYFIKYLIEFYGTSPLIIVATFDEHILARFRKYLQQEIISKNVSNSHANTVLSNTRKTLRRLLQVNHSGFSFYGISGFDHHRVTDAKRPFTNNERLQILNAIDNGISKSKDILTPYQKINIGQNPLDSKGGRIRGLSNLDNARWLFENKLNCTPVYYTTKKSAEEKAFLQIILESDKGLSQVYDEWSVPTMLGVDNLIPHLLRLAQITGMNPEPLLSLDIGDYVDSHPATLRPCLRYWKERSDGHKEYHLDLMNSQLTWLSSSQAKSVKQVFKDVINLTSSLRKDIQNTEFKNRLFVYQSMSTRNHGKVAPILGEKGKNLKSLGDALTRFVSKYDLKNEEGAPLTMTISRFRPTFVSDMLNNGVPLREIQLMLGHASIQTTINYLDSLDFNNISRKKLNDKLKEIHQSTTALTNISSKEQSNLKDSDEVNIIFQTPLAGCKNIFSPPDFIKKLPSYTPGSPCSQYNKCLGCDNVIITASNLPEIFAMDRDYKHLVSHTRVMDTPYGHVVRENIELIKGIIDPELSDFSKMELESGLRLAEYIDATVLVDGVI</sequence>
<evidence type="ECO:0000313" key="1">
    <source>
        <dbReference type="EMBL" id="ATC81445.1"/>
    </source>
</evidence>
<keyword evidence="2" id="KW-1185">Reference proteome</keyword>
<gene>
    <name evidence="1" type="ORF">PAGA_a0964</name>
</gene>
<dbReference type="Proteomes" id="UP000217277">
    <property type="component" value="Chromosome I"/>
</dbReference>
<reference evidence="1" key="1">
    <citation type="submission" date="2015-03" db="EMBL/GenBank/DDBJ databases">
        <authorList>
            <person name="Xie B.-B."/>
            <person name="Rong J.-C."/>
            <person name="Qin Q.-L."/>
            <person name="Zhang Y.-Z."/>
        </authorList>
    </citation>
    <scope>NUCLEOTIDE SEQUENCE</scope>
    <source>
        <strain evidence="1">DSM 14585</strain>
    </source>
</reference>
<evidence type="ECO:0000313" key="2">
    <source>
        <dbReference type="Proteomes" id="UP000217277"/>
    </source>
</evidence>
<dbReference type="EMBL" id="CP011011">
    <property type="protein sequence ID" value="ATC81445.1"/>
    <property type="molecule type" value="Genomic_DNA"/>
</dbReference>
<proteinExistence type="predicted"/>
<name>A0ACA8DTP7_9GAMM</name>
<protein>
    <submittedName>
        <fullName evidence="1">Uncharacterized protein</fullName>
    </submittedName>
</protein>